<feature type="coiled-coil region" evidence="1">
    <location>
        <begin position="540"/>
        <end position="567"/>
    </location>
</feature>
<accession>A0ABT2SMN7</accession>
<evidence type="ECO:0000256" key="1">
    <source>
        <dbReference type="SAM" id="Coils"/>
    </source>
</evidence>
<dbReference type="Pfam" id="PF21814">
    <property type="entry name" value="DUF6883"/>
    <property type="match status" value="1"/>
</dbReference>
<evidence type="ECO:0000313" key="3">
    <source>
        <dbReference type="EMBL" id="MCU6725764.1"/>
    </source>
</evidence>
<name>A0ABT2SMN7_9FIRM</name>
<proteinExistence type="predicted"/>
<keyword evidence="4" id="KW-1185">Reference proteome</keyword>
<keyword evidence="1" id="KW-0175">Coiled coil</keyword>
<dbReference type="Proteomes" id="UP001652338">
    <property type="component" value="Unassembled WGS sequence"/>
</dbReference>
<dbReference type="Pfam" id="PF06152">
    <property type="entry name" value="Phage_min_cap2"/>
    <property type="match status" value="1"/>
</dbReference>
<dbReference type="InterPro" id="IPR009319">
    <property type="entry name" value="Phage_A118_VSP1"/>
</dbReference>
<feature type="domain" description="DUF6883" evidence="2">
    <location>
        <begin position="660"/>
        <end position="762"/>
    </location>
</feature>
<evidence type="ECO:0000259" key="2">
    <source>
        <dbReference type="Pfam" id="PF21814"/>
    </source>
</evidence>
<evidence type="ECO:0000313" key="4">
    <source>
        <dbReference type="Proteomes" id="UP001652338"/>
    </source>
</evidence>
<protein>
    <submittedName>
        <fullName evidence="3">Phage minor capsid protein</fullName>
    </submittedName>
</protein>
<organism evidence="3 4">
    <name type="scientific">Muricoprocola aceti</name>
    <dbReference type="NCBI Taxonomy" id="2981772"/>
    <lineage>
        <taxon>Bacteria</taxon>
        <taxon>Bacillati</taxon>
        <taxon>Bacillota</taxon>
        <taxon>Clostridia</taxon>
        <taxon>Lachnospirales</taxon>
        <taxon>Lachnospiraceae</taxon>
        <taxon>Muricoprocola</taxon>
    </lineage>
</organism>
<gene>
    <name evidence="3" type="ORF">OCV47_10445</name>
</gene>
<dbReference type="EMBL" id="JAOQKE010000013">
    <property type="protein sequence ID" value="MCU6725764.1"/>
    <property type="molecule type" value="Genomic_DNA"/>
</dbReference>
<comment type="caution">
    <text evidence="3">The sequence shown here is derived from an EMBL/GenBank/DDBJ whole genome shotgun (WGS) entry which is preliminary data.</text>
</comment>
<reference evidence="3 4" key="1">
    <citation type="journal article" date="2021" name="ISME Commun">
        <title>Automated analysis of genomic sequences facilitates high-throughput and comprehensive description of bacteria.</title>
        <authorList>
            <person name="Hitch T.C.A."/>
        </authorList>
    </citation>
    <scope>NUCLEOTIDE SEQUENCE [LARGE SCALE GENOMIC DNA]</scope>
    <source>
        <strain evidence="3 4">Sanger_29</strain>
    </source>
</reference>
<dbReference type="RefSeq" id="WP_262655031.1">
    <property type="nucleotide sequence ID" value="NZ_JAOQKE010000013.1"/>
</dbReference>
<sequence length="767" mass="87994">MAKINDEYDIGLAFETIENELIASMMRNMDRHQDEEEDEKKRWSMWQTEQLKALERYKKKNAVKYGKQFKDINGQIEEMIRAAKDQGNMDQEIKILQEIKRGFPARKVDPGGTAEFFKLNERKLDALIKAAMNDMEKAETAVLRMANDQYRKIIFNAQVYANTGAGTYEKAVDMATRDFLAAGLNCVEYANGARHTLADYADMAIRTASKRAYLQGEGEKRQEWGIATVIMNKRGNPCPLCLPFVGKVMMDDVWSGGPKDGISRLTGVKYPLMSKAVEAGLYHPRCRDAHTTYFEGINTASAQAKSGRVYTREELQELVDRQREENREQYARRQEKKYERMAEYSLDPENRQRYVAKQKAWKSENTPVSMDRINEAAQESILKAYDARREHFNLNETPAEKLRKTTYNPVTANYTGISEKTAQKFNQTIQDLSDEYYSGITKIRVEDKKKMLGVQNFATTSHNNVVGQKELILNPLKMGDYDSMVGRIEELSKKGYCVDLADGTADRYIATHEFAHGLIDMESPLKNYIGMDTKPQKKIRKEIKNLFEEYKESVRATEENLKLIKKDRVFTDPTASSEELMEGFKRMADAQNKLKKIKISTYSMENADEFMAEAFAQAKLGTSQSEYSKKVMKILDQNFKRQIENTSKADIIEMNLQTFANVPKEKLIGYALNPDHPVGKEKARAFKAALGYTKENSEELREKILELFDEKDLVLKREGKYGKQYEQIMKITGPNGKTANVLTAWIKENESSEPRLVSVYVTEKEGK</sequence>
<dbReference type="InterPro" id="IPR049250">
    <property type="entry name" value="DUF6883"/>
</dbReference>
<feature type="coiled-coil region" evidence="1">
    <location>
        <begin position="121"/>
        <end position="148"/>
    </location>
</feature>